<proteinExistence type="predicted"/>
<reference evidence="1" key="1">
    <citation type="submission" date="2022-04" db="EMBL/GenBank/DDBJ databases">
        <title>Carnegiea gigantea Genome sequencing and assembly v2.</title>
        <authorList>
            <person name="Copetti D."/>
            <person name="Sanderson M.J."/>
            <person name="Burquez A."/>
            <person name="Wojciechowski M.F."/>
        </authorList>
    </citation>
    <scope>NUCLEOTIDE SEQUENCE</scope>
    <source>
        <strain evidence="1">SGP5-SGP5p</strain>
        <tissue evidence="1">Aerial part</tissue>
    </source>
</reference>
<dbReference type="OrthoDB" id="1935089at2759"/>
<name>A0A9Q1GTM5_9CARY</name>
<protein>
    <submittedName>
        <fullName evidence="1">Uncharacterized protein</fullName>
    </submittedName>
</protein>
<dbReference type="Proteomes" id="UP001153076">
    <property type="component" value="Unassembled WGS sequence"/>
</dbReference>
<accession>A0A9Q1GTM5</accession>
<evidence type="ECO:0000313" key="1">
    <source>
        <dbReference type="EMBL" id="KAJ8425247.1"/>
    </source>
</evidence>
<sequence>MPLDRSFPDYIDFSIENNVLIRQRVHYEWLPLMCSHYAQFKEIVKYHIEKKGQGSALKEDIKRHHYVTITHSALALMKQQSKVEWIGFGDECSRHFIAKIKQRKSMQCIYQIKDKNDQWVEGFDRVADIMAEFYHNLLGRQEQHISTIYMEIIGLGHTLNLDQQLRSQSKLDKILNCLWRGLSSGSPRMIKHHRLH</sequence>
<dbReference type="EMBL" id="JAKOGI010001509">
    <property type="protein sequence ID" value="KAJ8425247.1"/>
    <property type="molecule type" value="Genomic_DNA"/>
</dbReference>
<gene>
    <name evidence="1" type="ORF">Cgig2_015854</name>
</gene>
<comment type="caution">
    <text evidence="1">The sequence shown here is derived from an EMBL/GenBank/DDBJ whole genome shotgun (WGS) entry which is preliminary data.</text>
</comment>
<keyword evidence="2" id="KW-1185">Reference proteome</keyword>
<evidence type="ECO:0000313" key="2">
    <source>
        <dbReference type="Proteomes" id="UP001153076"/>
    </source>
</evidence>
<dbReference type="AlphaFoldDB" id="A0A9Q1GTM5"/>
<organism evidence="1 2">
    <name type="scientific">Carnegiea gigantea</name>
    <dbReference type="NCBI Taxonomy" id="171969"/>
    <lineage>
        <taxon>Eukaryota</taxon>
        <taxon>Viridiplantae</taxon>
        <taxon>Streptophyta</taxon>
        <taxon>Embryophyta</taxon>
        <taxon>Tracheophyta</taxon>
        <taxon>Spermatophyta</taxon>
        <taxon>Magnoliopsida</taxon>
        <taxon>eudicotyledons</taxon>
        <taxon>Gunneridae</taxon>
        <taxon>Pentapetalae</taxon>
        <taxon>Caryophyllales</taxon>
        <taxon>Cactineae</taxon>
        <taxon>Cactaceae</taxon>
        <taxon>Cactoideae</taxon>
        <taxon>Echinocereeae</taxon>
        <taxon>Carnegiea</taxon>
    </lineage>
</organism>